<evidence type="ECO:0000313" key="6">
    <source>
        <dbReference type="Proteomes" id="UP000703720"/>
    </source>
</evidence>
<dbReference type="GO" id="GO:0003887">
    <property type="term" value="F:DNA-directed DNA polymerase activity"/>
    <property type="evidence" value="ECO:0007669"/>
    <property type="project" value="UniProtKB-EC"/>
</dbReference>
<evidence type="ECO:0000256" key="3">
    <source>
        <dbReference type="ARBA" id="ARBA00022839"/>
    </source>
</evidence>
<keyword evidence="5" id="KW-0548">Nucleotidyltransferase</keyword>
<dbReference type="Gene3D" id="3.30.420.10">
    <property type="entry name" value="Ribonuclease H-like superfamily/Ribonuclease H"/>
    <property type="match status" value="1"/>
</dbReference>
<dbReference type="SUPFAM" id="SSF53098">
    <property type="entry name" value="Ribonuclease H-like"/>
    <property type="match status" value="1"/>
</dbReference>
<dbReference type="RefSeq" id="WP_245340784.1">
    <property type="nucleotide sequence ID" value="NZ_BAAAIO010000001.1"/>
</dbReference>
<dbReference type="Pfam" id="PF00929">
    <property type="entry name" value="RNase_T"/>
    <property type="match status" value="1"/>
</dbReference>
<dbReference type="CDD" id="cd06127">
    <property type="entry name" value="DEDDh"/>
    <property type="match status" value="1"/>
</dbReference>
<evidence type="ECO:0000259" key="4">
    <source>
        <dbReference type="SMART" id="SM00479"/>
    </source>
</evidence>
<dbReference type="EC" id="2.7.7.7" evidence="5"/>
<evidence type="ECO:0000313" key="5">
    <source>
        <dbReference type="EMBL" id="MBP2378684.1"/>
    </source>
</evidence>
<dbReference type="InterPro" id="IPR013520">
    <property type="entry name" value="Ribonucl_H"/>
</dbReference>
<dbReference type="NCBIfam" id="NF005927">
    <property type="entry name" value="PRK07942.1"/>
    <property type="match status" value="1"/>
</dbReference>
<keyword evidence="1" id="KW-0540">Nuclease</keyword>
<proteinExistence type="predicted"/>
<keyword evidence="2" id="KW-0378">Hydrolase</keyword>
<reference evidence="5 6" key="1">
    <citation type="submission" date="2021-03" db="EMBL/GenBank/DDBJ databases">
        <title>Sequencing the genomes of 1000 actinobacteria strains.</title>
        <authorList>
            <person name="Klenk H.-P."/>
        </authorList>
    </citation>
    <scope>NUCLEOTIDE SEQUENCE [LARGE SCALE GENOMIC DNA]</scope>
    <source>
        <strain evidence="5 6">DSM 13468</strain>
    </source>
</reference>
<organism evidence="5 6">
    <name type="scientific">Microbacterium phyllosphaerae</name>
    <dbReference type="NCBI Taxonomy" id="124798"/>
    <lineage>
        <taxon>Bacteria</taxon>
        <taxon>Bacillati</taxon>
        <taxon>Actinomycetota</taxon>
        <taxon>Actinomycetes</taxon>
        <taxon>Micrococcales</taxon>
        <taxon>Microbacteriaceae</taxon>
        <taxon>Microbacterium</taxon>
    </lineage>
</organism>
<dbReference type="Proteomes" id="UP000703720">
    <property type="component" value="Unassembled WGS sequence"/>
</dbReference>
<keyword evidence="5" id="KW-0808">Transferase</keyword>
<name>A0ABS4WT49_9MICO</name>
<gene>
    <name evidence="5" type="ORF">JOF42_002179</name>
</gene>
<accession>A0ABS4WT49</accession>
<feature type="domain" description="Exonuclease" evidence="4">
    <location>
        <begin position="13"/>
        <end position="189"/>
    </location>
</feature>
<protein>
    <submittedName>
        <fullName evidence="5">DNA polymerase-3 subunit epsilon</fullName>
        <ecNumber evidence="5">2.7.7.7</ecNumber>
    </submittedName>
</protein>
<dbReference type="PANTHER" id="PTHR30231">
    <property type="entry name" value="DNA POLYMERASE III SUBUNIT EPSILON"/>
    <property type="match status" value="1"/>
</dbReference>
<dbReference type="InterPro" id="IPR012337">
    <property type="entry name" value="RNaseH-like_sf"/>
</dbReference>
<comment type="caution">
    <text evidence="5">The sequence shown here is derived from an EMBL/GenBank/DDBJ whole genome shotgun (WGS) entry which is preliminary data.</text>
</comment>
<dbReference type="SMART" id="SM00479">
    <property type="entry name" value="EXOIII"/>
    <property type="match status" value="1"/>
</dbReference>
<keyword evidence="3" id="KW-0269">Exonuclease</keyword>
<sequence length="250" mass="26999">MPPAPSLPHWITRVGVFDLETTGVDVENDRVVTAHVGLLDADGREIAARDWLADPGIPIPEGATAIHGVTTERARRLGRPAGEVVGQVTAALRSLLSQGVPVVAYNAAYDFSLLAHEAHRHGIEALTNPAPIIDPLVIDKAYDRYRPGKRTLQVVASLYAVQLEDAHEAAADAVAAGRVAQALARQFVLPETLEELHTRQVGWARSQAASLTEYFIRIGRLDPEDRLDGTWPVRARRTAEGVDADAIPNG</sequence>
<evidence type="ECO:0000256" key="2">
    <source>
        <dbReference type="ARBA" id="ARBA00022801"/>
    </source>
</evidence>
<dbReference type="PANTHER" id="PTHR30231:SF4">
    <property type="entry name" value="PROTEIN NEN2"/>
    <property type="match status" value="1"/>
</dbReference>
<dbReference type="EMBL" id="JAGIOA010000001">
    <property type="protein sequence ID" value="MBP2378684.1"/>
    <property type="molecule type" value="Genomic_DNA"/>
</dbReference>
<dbReference type="InterPro" id="IPR036397">
    <property type="entry name" value="RNaseH_sf"/>
</dbReference>
<evidence type="ECO:0000256" key="1">
    <source>
        <dbReference type="ARBA" id="ARBA00022722"/>
    </source>
</evidence>
<keyword evidence="6" id="KW-1185">Reference proteome</keyword>